<organism evidence="1 2">
    <name type="scientific">Desulfonema magnum</name>
    <dbReference type="NCBI Taxonomy" id="45655"/>
    <lineage>
        <taxon>Bacteria</taxon>
        <taxon>Pseudomonadati</taxon>
        <taxon>Thermodesulfobacteriota</taxon>
        <taxon>Desulfobacteria</taxon>
        <taxon>Desulfobacterales</taxon>
        <taxon>Desulfococcaceae</taxon>
        <taxon>Desulfonema</taxon>
    </lineage>
</organism>
<gene>
    <name evidence="1" type="ORF">dnm_060970</name>
</gene>
<dbReference type="AlphaFoldDB" id="A0A975BQV9"/>
<evidence type="ECO:0000313" key="1">
    <source>
        <dbReference type="EMBL" id="QTA90037.1"/>
    </source>
</evidence>
<evidence type="ECO:0000313" key="2">
    <source>
        <dbReference type="Proteomes" id="UP000663722"/>
    </source>
</evidence>
<dbReference type="EMBL" id="CP061800">
    <property type="protein sequence ID" value="QTA90037.1"/>
    <property type="molecule type" value="Genomic_DNA"/>
</dbReference>
<reference evidence="1" key="1">
    <citation type="journal article" date="2021" name="Microb. Physiol.">
        <title>Proteogenomic Insights into the Physiology of Marine, Sulfate-Reducing, Filamentous Desulfonema limicola and Desulfonema magnum.</title>
        <authorList>
            <person name="Schnaars V."/>
            <person name="Wohlbrand L."/>
            <person name="Scheve S."/>
            <person name="Hinrichs C."/>
            <person name="Reinhardt R."/>
            <person name="Rabus R."/>
        </authorList>
    </citation>
    <scope>NUCLEOTIDE SEQUENCE</scope>
    <source>
        <strain evidence="1">4be13</strain>
    </source>
</reference>
<keyword evidence="2" id="KW-1185">Reference proteome</keyword>
<accession>A0A975BQV9</accession>
<protein>
    <submittedName>
        <fullName evidence="1">Uncharacterized protein</fullName>
    </submittedName>
</protein>
<name>A0A975BQV9_9BACT</name>
<proteinExistence type="predicted"/>
<sequence length="43" mass="5018">MIQTKKNCPECQTYSLAERPWPGGHWKNRKTVSLALRSDRKSD</sequence>
<dbReference type="KEGG" id="dmm:dnm_060970"/>
<dbReference type="Proteomes" id="UP000663722">
    <property type="component" value="Chromosome"/>
</dbReference>